<dbReference type="AlphaFoldDB" id="A0AAV9E9T1"/>
<comment type="caution">
    <text evidence="1">The sequence shown here is derived from an EMBL/GenBank/DDBJ whole genome shotgun (WGS) entry which is preliminary data.</text>
</comment>
<name>A0AAV9E9T1_ACOCL</name>
<dbReference type="Proteomes" id="UP001180020">
    <property type="component" value="Unassembled WGS sequence"/>
</dbReference>
<reference evidence="1" key="2">
    <citation type="submission" date="2023-06" db="EMBL/GenBank/DDBJ databases">
        <authorList>
            <person name="Ma L."/>
            <person name="Liu K.-W."/>
            <person name="Li Z."/>
            <person name="Hsiao Y.-Y."/>
            <person name="Qi Y."/>
            <person name="Fu T."/>
            <person name="Tang G."/>
            <person name="Zhang D."/>
            <person name="Sun W.-H."/>
            <person name="Liu D.-K."/>
            <person name="Li Y."/>
            <person name="Chen G.-Z."/>
            <person name="Liu X.-D."/>
            <person name="Liao X.-Y."/>
            <person name="Jiang Y.-T."/>
            <person name="Yu X."/>
            <person name="Hao Y."/>
            <person name="Huang J."/>
            <person name="Zhao X.-W."/>
            <person name="Ke S."/>
            <person name="Chen Y.-Y."/>
            <person name="Wu W.-L."/>
            <person name="Hsu J.-L."/>
            <person name="Lin Y.-F."/>
            <person name="Huang M.-D."/>
            <person name="Li C.-Y."/>
            <person name="Huang L."/>
            <person name="Wang Z.-W."/>
            <person name="Zhao X."/>
            <person name="Zhong W.-Y."/>
            <person name="Peng D.-H."/>
            <person name="Ahmad S."/>
            <person name="Lan S."/>
            <person name="Zhang J.-S."/>
            <person name="Tsai W.-C."/>
            <person name="Van De Peer Y."/>
            <person name="Liu Z.-J."/>
        </authorList>
    </citation>
    <scope>NUCLEOTIDE SEQUENCE</scope>
    <source>
        <strain evidence="1">CP</strain>
        <tissue evidence="1">Leaves</tissue>
    </source>
</reference>
<evidence type="ECO:0000313" key="1">
    <source>
        <dbReference type="EMBL" id="KAK1308767.1"/>
    </source>
</evidence>
<accession>A0AAV9E9T1</accession>
<sequence>MSMIRSSSAQPELVSSTVQSARDELNKLKEEMQEALTRLRMYEPVIEEIKSREDAESTAEFIRGLLHKVRERKQQSMERGLMKLSIYEQGESSASGSRMNQGNTIHQFLSKIMCNLKWCRATTKHICHIGSTHKMLRGRTIIMSVKWKHPSELQV</sequence>
<proteinExistence type="predicted"/>
<reference evidence="1" key="1">
    <citation type="journal article" date="2023" name="Nat. Commun.">
        <title>Diploid and tetraploid genomes of Acorus and the evolution of monocots.</title>
        <authorList>
            <person name="Ma L."/>
            <person name="Liu K.W."/>
            <person name="Li Z."/>
            <person name="Hsiao Y.Y."/>
            <person name="Qi Y."/>
            <person name="Fu T."/>
            <person name="Tang G.D."/>
            <person name="Zhang D."/>
            <person name="Sun W.H."/>
            <person name="Liu D.K."/>
            <person name="Li Y."/>
            <person name="Chen G.Z."/>
            <person name="Liu X.D."/>
            <person name="Liao X.Y."/>
            <person name="Jiang Y.T."/>
            <person name="Yu X."/>
            <person name="Hao Y."/>
            <person name="Huang J."/>
            <person name="Zhao X.W."/>
            <person name="Ke S."/>
            <person name="Chen Y.Y."/>
            <person name="Wu W.L."/>
            <person name="Hsu J.L."/>
            <person name="Lin Y.F."/>
            <person name="Huang M.D."/>
            <person name="Li C.Y."/>
            <person name="Huang L."/>
            <person name="Wang Z.W."/>
            <person name="Zhao X."/>
            <person name="Zhong W.Y."/>
            <person name="Peng D.H."/>
            <person name="Ahmad S."/>
            <person name="Lan S."/>
            <person name="Zhang J.S."/>
            <person name="Tsai W.C."/>
            <person name="Van de Peer Y."/>
            <person name="Liu Z.J."/>
        </authorList>
    </citation>
    <scope>NUCLEOTIDE SEQUENCE</scope>
    <source>
        <strain evidence="1">CP</strain>
    </source>
</reference>
<evidence type="ECO:0000313" key="2">
    <source>
        <dbReference type="Proteomes" id="UP001180020"/>
    </source>
</evidence>
<dbReference type="EMBL" id="JAUJYO010000009">
    <property type="protein sequence ID" value="KAK1308767.1"/>
    <property type="molecule type" value="Genomic_DNA"/>
</dbReference>
<keyword evidence="2" id="KW-1185">Reference proteome</keyword>
<protein>
    <submittedName>
        <fullName evidence="1">Uncharacterized protein</fullName>
    </submittedName>
</protein>
<organism evidence="1 2">
    <name type="scientific">Acorus calamus</name>
    <name type="common">Sweet flag</name>
    <dbReference type="NCBI Taxonomy" id="4465"/>
    <lineage>
        <taxon>Eukaryota</taxon>
        <taxon>Viridiplantae</taxon>
        <taxon>Streptophyta</taxon>
        <taxon>Embryophyta</taxon>
        <taxon>Tracheophyta</taxon>
        <taxon>Spermatophyta</taxon>
        <taxon>Magnoliopsida</taxon>
        <taxon>Liliopsida</taxon>
        <taxon>Acoraceae</taxon>
        <taxon>Acorus</taxon>
    </lineage>
</organism>
<gene>
    <name evidence="1" type="ORF">QJS10_CPA09g00505</name>
</gene>